<keyword evidence="2" id="KW-0812">Transmembrane</keyword>
<dbReference type="AlphaFoldDB" id="A0A8C5SZB8"/>
<dbReference type="GeneTree" id="ENSGT01000000221037"/>
<sequence>MGRRQPQKDTVGGLLSSAQWGPSPADLSDSRSLDPNLHQAPEQTWRAPLSLVAPNLNLQKGAAHHSKSKKLAETVWVRHRMMRSALAWGTGRELMCLLLCVEVIFHLGVLLLSRPSLGLQSSHCLSLCFPSSDHLETVTLVGIILGSIPAIGVATGVVITLAKKMLGRYS</sequence>
<feature type="transmembrane region" description="Helical" evidence="2">
    <location>
        <begin position="140"/>
        <end position="162"/>
    </location>
</feature>
<evidence type="ECO:0000313" key="3">
    <source>
        <dbReference type="Ensembl" id="ENSLLTP00000024137.1"/>
    </source>
</evidence>
<keyword evidence="4" id="KW-1185">Reference proteome</keyword>
<evidence type="ECO:0000256" key="2">
    <source>
        <dbReference type="SAM" id="Phobius"/>
    </source>
</evidence>
<organism evidence="3 4">
    <name type="scientific">Laticauda laticaudata</name>
    <name type="common">Blue-ringed sea krait</name>
    <name type="synonym">Blue-lipped sea krait</name>
    <dbReference type="NCBI Taxonomy" id="8630"/>
    <lineage>
        <taxon>Eukaryota</taxon>
        <taxon>Metazoa</taxon>
        <taxon>Chordata</taxon>
        <taxon>Craniata</taxon>
        <taxon>Vertebrata</taxon>
        <taxon>Euteleostomi</taxon>
        <taxon>Lepidosauria</taxon>
        <taxon>Squamata</taxon>
        <taxon>Bifurcata</taxon>
        <taxon>Unidentata</taxon>
        <taxon>Episquamata</taxon>
        <taxon>Toxicofera</taxon>
        <taxon>Serpentes</taxon>
        <taxon>Colubroidea</taxon>
        <taxon>Elapidae</taxon>
        <taxon>Laticaudinae</taxon>
        <taxon>Laticauda</taxon>
    </lineage>
</organism>
<dbReference type="Ensembl" id="ENSLLTT00000025008.1">
    <property type="protein sequence ID" value="ENSLLTP00000024137.1"/>
    <property type="gene ID" value="ENSLLTG00000017766.1"/>
</dbReference>
<accession>A0A8C5SZB8</accession>
<protein>
    <submittedName>
        <fullName evidence="3">Uncharacterized protein</fullName>
    </submittedName>
</protein>
<reference evidence="3" key="2">
    <citation type="submission" date="2025-09" db="UniProtKB">
        <authorList>
            <consortium name="Ensembl"/>
        </authorList>
    </citation>
    <scope>IDENTIFICATION</scope>
</reference>
<proteinExistence type="predicted"/>
<keyword evidence="2" id="KW-0472">Membrane</keyword>
<keyword evidence="2" id="KW-1133">Transmembrane helix</keyword>
<evidence type="ECO:0000313" key="4">
    <source>
        <dbReference type="Proteomes" id="UP000694406"/>
    </source>
</evidence>
<name>A0A8C5SZB8_LATLA</name>
<dbReference type="Proteomes" id="UP000694406">
    <property type="component" value="Unplaced"/>
</dbReference>
<evidence type="ECO:0000256" key="1">
    <source>
        <dbReference type="SAM" id="MobiDB-lite"/>
    </source>
</evidence>
<reference evidence="3" key="1">
    <citation type="submission" date="2025-08" db="UniProtKB">
        <authorList>
            <consortium name="Ensembl"/>
        </authorList>
    </citation>
    <scope>IDENTIFICATION</scope>
</reference>
<feature type="region of interest" description="Disordered" evidence="1">
    <location>
        <begin position="1"/>
        <end position="38"/>
    </location>
</feature>
<feature type="transmembrane region" description="Helical" evidence="2">
    <location>
        <begin position="94"/>
        <end position="112"/>
    </location>
</feature>
<dbReference type="Pfam" id="PF05808">
    <property type="entry name" value="Podoplanin"/>
    <property type="match status" value="1"/>
</dbReference>